<dbReference type="PANTHER" id="PTHR24286:SF381">
    <property type="entry name" value="BETA-AMYRIN 28-OXIDASE"/>
    <property type="match status" value="1"/>
</dbReference>
<evidence type="ECO:0000256" key="3">
    <source>
        <dbReference type="ARBA" id="ARBA00023004"/>
    </source>
</evidence>
<proteinExistence type="inferred from homology"/>
<reference evidence="6" key="1">
    <citation type="submission" date="2013-01" db="EMBL/GenBank/DDBJ databases">
        <title>Draft Genome Sequence of a Mulberry Tree, Morus notabilis C.K. Schneid.</title>
        <authorList>
            <person name="He N."/>
            <person name="Zhao S."/>
        </authorList>
    </citation>
    <scope>NUCLEOTIDE SEQUENCE</scope>
</reference>
<dbReference type="GO" id="GO:0004497">
    <property type="term" value="F:monooxygenase activity"/>
    <property type="evidence" value="ECO:0007669"/>
    <property type="project" value="InterPro"/>
</dbReference>
<sequence>MEFLILSFSLIFVTLYYVFLTFNIISNRNKIAEQNLYHLPPGSSGWPIVGETLDYLKTAKNGVPEKFTMDRRNKYSSDVFKTSLLGETMVFLPTPQGNKFIFANENKLVKSWWPKNFKTIFDISEKTTVSDESARMKKLLFPLLKPNSLRKYVGIMDLSTIEHTKTYWDGKEVIKVHALAKKYAFSLVCTLFLNIEDLEIIAKLEGPVGQISSGLASSPINIPGTKFNRAITSSKKIKKEIEKIVAQRRIDLLESNGSRANDIVSDLLVETYDDGEPINDSGIAKVLVGLLVGAHDTVSTTLVCIMSFLAELPEVYDKVFKGVDQPPYALSSSRSVIWWCQGLSYKRHIVTQVRQTFKNERTEELKSFLEFLKAQERAMY</sequence>
<feature type="transmembrane region" description="Helical" evidence="4">
    <location>
        <begin position="6"/>
        <end position="25"/>
    </location>
</feature>
<keyword evidence="4" id="KW-0812">Transmembrane</keyword>
<evidence type="ECO:0000313" key="5">
    <source>
        <dbReference type="EMBL" id="EXB54107.1"/>
    </source>
</evidence>
<dbReference type="GO" id="GO:0016125">
    <property type="term" value="P:sterol metabolic process"/>
    <property type="evidence" value="ECO:0007669"/>
    <property type="project" value="TreeGrafter"/>
</dbReference>
<dbReference type="STRING" id="981085.W9QTN6"/>
<dbReference type="GO" id="GO:0020037">
    <property type="term" value="F:heme binding"/>
    <property type="evidence" value="ECO:0007669"/>
    <property type="project" value="InterPro"/>
</dbReference>
<evidence type="ECO:0000256" key="2">
    <source>
        <dbReference type="ARBA" id="ARBA00022723"/>
    </source>
</evidence>
<keyword evidence="4" id="KW-1133">Transmembrane helix</keyword>
<keyword evidence="4" id="KW-0472">Membrane</keyword>
<keyword evidence="2" id="KW-0479">Metal-binding</keyword>
<keyword evidence="6" id="KW-1185">Reference proteome</keyword>
<name>W9QTN6_9ROSA</name>
<dbReference type="Gene3D" id="1.10.630.10">
    <property type="entry name" value="Cytochrome P450"/>
    <property type="match status" value="1"/>
</dbReference>
<dbReference type="SUPFAM" id="SSF48264">
    <property type="entry name" value="Cytochrome P450"/>
    <property type="match status" value="1"/>
</dbReference>
<dbReference type="InterPro" id="IPR036396">
    <property type="entry name" value="Cyt_P450_sf"/>
</dbReference>
<organism evidence="5 6">
    <name type="scientific">Morus notabilis</name>
    <dbReference type="NCBI Taxonomy" id="981085"/>
    <lineage>
        <taxon>Eukaryota</taxon>
        <taxon>Viridiplantae</taxon>
        <taxon>Streptophyta</taxon>
        <taxon>Embryophyta</taxon>
        <taxon>Tracheophyta</taxon>
        <taxon>Spermatophyta</taxon>
        <taxon>Magnoliopsida</taxon>
        <taxon>eudicotyledons</taxon>
        <taxon>Gunneridae</taxon>
        <taxon>Pentapetalae</taxon>
        <taxon>rosids</taxon>
        <taxon>fabids</taxon>
        <taxon>Rosales</taxon>
        <taxon>Moraceae</taxon>
        <taxon>Moreae</taxon>
        <taxon>Morus</taxon>
    </lineage>
</organism>
<dbReference type="EMBL" id="KE344155">
    <property type="protein sequence ID" value="EXB54107.1"/>
    <property type="molecule type" value="Genomic_DNA"/>
</dbReference>
<evidence type="ECO:0000256" key="4">
    <source>
        <dbReference type="SAM" id="Phobius"/>
    </source>
</evidence>
<evidence type="ECO:0000256" key="1">
    <source>
        <dbReference type="ARBA" id="ARBA00010617"/>
    </source>
</evidence>
<dbReference type="GO" id="GO:0005506">
    <property type="term" value="F:iron ion binding"/>
    <property type="evidence" value="ECO:0007669"/>
    <property type="project" value="InterPro"/>
</dbReference>
<dbReference type="eggNOG" id="KOG0157">
    <property type="taxonomic scope" value="Eukaryota"/>
</dbReference>
<gene>
    <name evidence="5" type="ORF">L484_017545</name>
</gene>
<comment type="similarity">
    <text evidence="1">Belongs to the cytochrome P450 family.</text>
</comment>
<dbReference type="AlphaFoldDB" id="W9QTN6"/>
<keyword evidence="3" id="KW-0408">Iron</keyword>
<dbReference type="Proteomes" id="UP000030645">
    <property type="component" value="Unassembled WGS sequence"/>
</dbReference>
<protein>
    <submittedName>
        <fullName evidence="5">Cytochrome P450</fullName>
    </submittedName>
</protein>
<accession>W9QTN6</accession>
<dbReference type="Pfam" id="PF00067">
    <property type="entry name" value="p450"/>
    <property type="match status" value="1"/>
</dbReference>
<dbReference type="GO" id="GO:0016705">
    <property type="term" value="F:oxidoreductase activity, acting on paired donors, with incorporation or reduction of molecular oxygen"/>
    <property type="evidence" value="ECO:0007669"/>
    <property type="project" value="InterPro"/>
</dbReference>
<evidence type="ECO:0000313" key="6">
    <source>
        <dbReference type="Proteomes" id="UP000030645"/>
    </source>
</evidence>
<dbReference type="PANTHER" id="PTHR24286">
    <property type="entry name" value="CYTOCHROME P450 26"/>
    <property type="match status" value="1"/>
</dbReference>
<dbReference type="InterPro" id="IPR001128">
    <property type="entry name" value="Cyt_P450"/>
</dbReference>